<dbReference type="SMART" id="SM01019">
    <property type="entry name" value="B3"/>
    <property type="match status" value="1"/>
</dbReference>
<keyword evidence="5" id="KW-0539">Nucleus</keyword>
<comment type="caution">
    <text evidence="7">The sequence shown here is derived from an EMBL/GenBank/DDBJ whole genome shotgun (WGS) entry which is preliminary data.</text>
</comment>
<feature type="domain" description="TF-B3" evidence="6">
    <location>
        <begin position="3"/>
        <end position="106"/>
    </location>
</feature>
<evidence type="ECO:0000256" key="4">
    <source>
        <dbReference type="ARBA" id="ARBA00023163"/>
    </source>
</evidence>
<keyword evidence="4" id="KW-0804">Transcription</keyword>
<name>A0AAD9WNL8_9ROSI</name>
<protein>
    <recommendedName>
        <fullName evidence="6">TF-B3 domain-containing protein</fullName>
    </recommendedName>
</protein>
<sequence length="121" mass="13881">MEIIFSKPLSKTDVTHRLAIPSEKLDMIATLSLGEKVSVAVIDATGRQWSFDLSTRNKGNYFKPVISGKQWLEFVRLKHLREGDKITFYRETIENNEVRFRIEKEFIGASIVILGVPIRNS</sequence>
<reference evidence="7" key="1">
    <citation type="journal article" date="2023" name="Plant J.">
        <title>Genome sequences and population genomics provide insights into the demographic history, inbreeding, and mutation load of two 'living fossil' tree species of Dipteronia.</title>
        <authorList>
            <person name="Feng Y."/>
            <person name="Comes H.P."/>
            <person name="Chen J."/>
            <person name="Zhu S."/>
            <person name="Lu R."/>
            <person name="Zhang X."/>
            <person name="Li P."/>
            <person name="Qiu J."/>
            <person name="Olsen K.M."/>
            <person name="Qiu Y."/>
        </authorList>
    </citation>
    <scope>NUCLEOTIDE SEQUENCE</scope>
    <source>
        <strain evidence="7">KIB01</strain>
    </source>
</reference>
<dbReference type="InterPro" id="IPR015300">
    <property type="entry name" value="DNA-bd_pseudobarrel_sf"/>
</dbReference>
<dbReference type="EMBL" id="JANJYI010000008">
    <property type="protein sequence ID" value="KAK2638084.1"/>
    <property type="molecule type" value="Genomic_DNA"/>
</dbReference>
<evidence type="ECO:0000313" key="8">
    <source>
        <dbReference type="Proteomes" id="UP001280121"/>
    </source>
</evidence>
<dbReference type="GO" id="GO:0005634">
    <property type="term" value="C:nucleus"/>
    <property type="evidence" value="ECO:0007669"/>
    <property type="project" value="UniProtKB-SubCell"/>
</dbReference>
<keyword evidence="8" id="KW-1185">Reference proteome</keyword>
<keyword evidence="3" id="KW-0238">DNA-binding</keyword>
<dbReference type="SUPFAM" id="SSF101936">
    <property type="entry name" value="DNA-binding pseudobarrel domain"/>
    <property type="match status" value="1"/>
</dbReference>
<dbReference type="InterPro" id="IPR003340">
    <property type="entry name" value="B3_DNA-bd"/>
</dbReference>
<dbReference type="GO" id="GO:0003677">
    <property type="term" value="F:DNA binding"/>
    <property type="evidence" value="ECO:0007669"/>
    <property type="project" value="UniProtKB-KW"/>
</dbReference>
<evidence type="ECO:0000256" key="1">
    <source>
        <dbReference type="ARBA" id="ARBA00004123"/>
    </source>
</evidence>
<dbReference type="Gene3D" id="2.40.330.10">
    <property type="entry name" value="DNA-binding pseudobarrel domain"/>
    <property type="match status" value="1"/>
</dbReference>
<accession>A0AAD9WNL8</accession>
<evidence type="ECO:0000313" key="7">
    <source>
        <dbReference type="EMBL" id="KAK2638084.1"/>
    </source>
</evidence>
<dbReference type="CDD" id="cd10017">
    <property type="entry name" value="B3_DNA"/>
    <property type="match status" value="1"/>
</dbReference>
<dbReference type="Pfam" id="PF02362">
    <property type="entry name" value="B3"/>
    <property type="match status" value="1"/>
</dbReference>
<organism evidence="7 8">
    <name type="scientific">Dipteronia dyeriana</name>
    <dbReference type="NCBI Taxonomy" id="168575"/>
    <lineage>
        <taxon>Eukaryota</taxon>
        <taxon>Viridiplantae</taxon>
        <taxon>Streptophyta</taxon>
        <taxon>Embryophyta</taxon>
        <taxon>Tracheophyta</taxon>
        <taxon>Spermatophyta</taxon>
        <taxon>Magnoliopsida</taxon>
        <taxon>eudicotyledons</taxon>
        <taxon>Gunneridae</taxon>
        <taxon>Pentapetalae</taxon>
        <taxon>rosids</taxon>
        <taxon>malvids</taxon>
        <taxon>Sapindales</taxon>
        <taxon>Sapindaceae</taxon>
        <taxon>Hippocastanoideae</taxon>
        <taxon>Acereae</taxon>
        <taxon>Dipteronia</taxon>
    </lineage>
</organism>
<proteinExistence type="predicted"/>
<evidence type="ECO:0000256" key="5">
    <source>
        <dbReference type="ARBA" id="ARBA00023242"/>
    </source>
</evidence>
<dbReference type="PROSITE" id="PS50863">
    <property type="entry name" value="B3"/>
    <property type="match status" value="1"/>
</dbReference>
<evidence type="ECO:0000256" key="3">
    <source>
        <dbReference type="ARBA" id="ARBA00023125"/>
    </source>
</evidence>
<gene>
    <name evidence="7" type="ORF">Ddye_025879</name>
</gene>
<evidence type="ECO:0000256" key="2">
    <source>
        <dbReference type="ARBA" id="ARBA00023015"/>
    </source>
</evidence>
<comment type="subcellular location">
    <subcellularLocation>
        <location evidence="1">Nucleus</location>
    </subcellularLocation>
</comment>
<keyword evidence="2" id="KW-0805">Transcription regulation</keyword>
<dbReference type="AlphaFoldDB" id="A0AAD9WNL8"/>
<dbReference type="Proteomes" id="UP001280121">
    <property type="component" value="Unassembled WGS sequence"/>
</dbReference>
<evidence type="ECO:0000259" key="6">
    <source>
        <dbReference type="PROSITE" id="PS50863"/>
    </source>
</evidence>